<gene>
    <name evidence="2" type="ORF">Acr_24g0007380</name>
</gene>
<protein>
    <recommendedName>
        <fullName evidence="1">Reverse transcriptase zinc-binding domain-containing protein</fullName>
    </recommendedName>
</protein>
<comment type="caution">
    <text evidence="2">The sequence shown here is derived from an EMBL/GenBank/DDBJ whole genome shotgun (WGS) entry which is preliminary data.</text>
</comment>
<evidence type="ECO:0000313" key="2">
    <source>
        <dbReference type="EMBL" id="GFZ14548.1"/>
    </source>
</evidence>
<name>A0A7J0GUU3_9ERIC</name>
<dbReference type="OrthoDB" id="1622315at2759"/>
<dbReference type="EMBL" id="BJWL01000024">
    <property type="protein sequence ID" value="GFZ14548.1"/>
    <property type="molecule type" value="Genomic_DNA"/>
</dbReference>
<keyword evidence="3" id="KW-1185">Reference proteome</keyword>
<dbReference type="Proteomes" id="UP000585474">
    <property type="component" value="Unassembled WGS sequence"/>
</dbReference>
<evidence type="ECO:0000313" key="3">
    <source>
        <dbReference type="Proteomes" id="UP000585474"/>
    </source>
</evidence>
<evidence type="ECO:0000259" key="1">
    <source>
        <dbReference type="Pfam" id="PF13966"/>
    </source>
</evidence>
<dbReference type="Pfam" id="PF13966">
    <property type="entry name" value="zf-RVT"/>
    <property type="match status" value="1"/>
</dbReference>
<proteinExistence type="predicted"/>
<feature type="domain" description="Reverse transcriptase zinc-binding" evidence="1">
    <location>
        <begin position="21"/>
        <end position="98"/>
    </location>
</feature>
<reference evidence="2 3" key="1">
    <citation type="submission" date="2019-07" db="EMBL/GenBank/DDBJ databases">
        <title>De Novo Assembly of kiwifruit Actinidia rufa.</title>
        <authorList>
            <person name="Sugita-Konishi S."/>
            <person name="Sato K."/>
            <person name="Mori E."/>
            <person name="Abe Y."/>
            <person name="Kisaki G."/>
            <person name="Hamano K."/>
            <person name="Suezawa K."/>
            <person name="Otani M."/>
            <person name="Fukuda T."/>
            <person name="Manabe T."/>
            <person name="Gomi K."/>
            <person name="Tabuchi M."/>
            <person name="Akimitsu K."/>
            <person name="Kataoka I."/>
        </authorList>
    </citation>
    <scope>NUCLEOTIDE SEQUENCE [LARGE SCALE GENOMIC DNA]</scope>
    <source>
        <strain evidence="3">cv. Fuchu</strain>
    </source>
</reference>
<accession>A0A7J0GUU3</accession>
<sequence length="171" mass="18576">MEGSLQAAKSRIDQWAIGDKFSSKAAYEYFRPQKIKLTWPKLLWHGCITPKHVFILWLGLNGRLLTRDKLQGLIEDQSCPLCRAADESVDHLFFQCNVDPVAVAVAVAVAVGEILLAAAVAAGSAGSSCFWAHVSESDVDLMLLLARWVMPAAVLAGEPHCRFVAGPCCPL</sequence>
<dbReference type="InterPro" id="IPR026960">
    <property type="entry name" value="RVT-Znf"/>
</dbReference>
<dbReference type="AlphaFoldDB" id="A0A7J0GUU3"/>
<organism evidence="2 3">
    <name type="scientific">Actinidia rufa</name>
    <dbReference type="NCBI Taxonomy" id="165716"/>
    <lineage>
        <taxon>Eukaryota</taxon>
        <taxon>Viridiplantae</taxon>
        <taxon>Streptophyta</taxon>
        <taxon>Embryophyta</taxon>
        <taxon>Tracheophyta</taxon>
        <taxon>Spermatophyta</taxon>
        <taxon>Magnoliopsida</taxon>
        <taxon>eudicotyledons</taxon>
        <taxon>Gunneridae</taxon>
        <taxon>Pentapetalae</taxon>
        <taxon>asterids</taxon>
        <taxon>Ericales</taxon>
        <taxon>Actinidiaceae</taxon>
        <taxon>Actinidia</taxon>
    </lineage>
</organism>